<comment type="caution">
    <text evidence="2">The sequence shown here is derived from an EMBL/GenBank/DDBJ whole genome shotgun (WGS) entry which is preliminary data.</text>
</comment>
<evidence type="ECO:0000313" key="3">
    <source>
        <dbReference type="Proteomes" id="UP000635885"/>
    </source>
</evidence>
<dbReference type="RefSeq" id="WP_188440024.1">
    <property type="nucleotide sequence ID" value="NZ_BMFD01000002.1"/>
</dbReference>
<feature type="transmembrane region" description="Helical" evidence="1">
    <location>
        <begin position="182"/>
        <end position="203"/>
    </location>
</feature>
<feature type="transmembrane region" description="Helical" evidence="1">
    <location>
        <begin position="321"/>
        <end position="338"/>
    </location>
</feature>
<feature type="transmembrane region" description="Helical" evidence="1">
    <location>
        <begin position="257"/>
        <end position="280"/>
    </location>
</feature>
<keyword evidence="1" id="KW-0472">Membrane</keyword>
<evidence type="ECO:0008006" key="4">
    <source>
        <dbReference type="Google" id="ProtNLM"/>
    </source>
</evidence>
<dbReference type="Proteomes" id="UP000635885">
    <property type="component" value="Unassembled WGS sequence"/>
</dbReference>
<gene>
    <name evidence="2" type="ORF">GCM10010993_08400</name>
</gene>
<feature type="transmembrane region" description="Helical" evidence="1">
    <location>
        <begin position="292"/>
        <end position="309"/>
    </location>
</feature>
<feature type="transmembrane region" description="Helical" evidence="1">
    <location>
        <begin position="59"/>
        <end position="80"/>
    </location>
</feature>
<accession>A0ABQ1LYD7</accession>
<keyword evidence="1" id="KW-0812">Transmembrane</keyword>
<name>A0ABQ1LYD7_9BACT</name>
<keyword evidence="3" id="KW-1185">Reference proteome</keyword>
<keyword evidence="1" id="KW-1133">Transmembrane helix</keyword>
<protein>
    <recommendedName>
        <fullName evidence="4">Glycosyltransferase RgtA/B/C/D-like domain-containing protein</fullName>
    </recommendedName>
</protein>
<organism evidence="2 3">
    <name type="scientific">Belliella aquatica</name>
    <dbReference type="NCBI Taxonomy" id="1323734"/>
    <lineage>
        <taxon>Bacteria</taxon>
        <taxon>Pseudomonadati</taxon>
        <taxon>Bacteroidota</taxon>
        <taxon>Cytophagia</taxon>
        <taxon>Cytophagales</taxon>
        <taxon>Cyclobacteriaceae</taxon>
        <taxon>Belliella</taxon>
    </lineage>
</organism>
<proteinExistence type="predicted"/>
<reference evidence="3" key="1">
    <citation type="journal article" date="2019" name="Int. J. Syst. Evol. Microbiol.">
        <title>The Global Catalogue of Microorganisms (GCM) 10K type strain sequencing project: providing services to taxonomists for standard genome sequencing and annotation.</title>
        <authorList>
            <consortium name="The Broad Institute Genomics Platform"/>
            <consortium name="The Broad Institute Genome Sequencing Center for Infectious Disease"/>
            <person name="Wu L."/>
            <person name="Ma J."/>
        </authorList>
    </citation>
    <scope>NUCLEOTIDE SEQUENCE [LARGE SCALE GENOMIC DNA]</scope>
    <source>
        <strain evidence="3">CGMCC 1.12479</strain>
    </source>
</reference>
<evidence type="ECO:0000256" key="1">
    <source>
        <dbReference type="SAM" id="Phobius"/>
    </source>
</evidence>
<evidence type="ECO:0000313" key="2">
    <source>
        <dbReference type="EMBL" id="GGC31757.1"/>
    </source>
</evidence>
<dbReference type="EMBL" id="BMFD01000002">
    <property type="protein sequence ID" value="GGC31757.1"/>
    <property type="molecule type" value="Genomic_DNA"/>
</dbReference>
<feature type="transmembrane region" description="Helical" evidence="1">
    <location>
        <begin position="92"/>
        <end position="111"/>
    </location>
</feature>
<sequence>MAFAFIFTQYLNDNGGDALRYWTLTADTSQNAQTWTEHWGHRTFFIQWLNYIPSKILNLNFLTGNLLYAAAAFIGIRILYKSTFNYISNGTSTKTLIFLIWIFCFPNLHFWTAGVGKEALLFTAIMLALEAFNRDKINLFLALIAILLAWWIRPITGAILALTCFISFILNKNNSLLHRNIALGLFLILGGLAAYKLTIMMHLEEYSWQAFLDFSGQQMAFLQNLNANSEIPMQDYNALQKTYALFLRPDWTDVTNFWTFAAAVENTTFILLIAVATFSYFKHKTFTLPKTITWGLFFGLSMMLIYAFTLNNLGIITRMKSTYMIFFYIATAFVIFAIDKHSKVCQSTDLP</sequence>
<feature type="transmembrane region" description="Helical" evidence="1">
    <location>
        <begin position="139"/>
        <end position="170"/>
    </location>
</feature>